<comment type="catalytic activity">
    <reaction evidence="1">
        <text>Hydrolysis of terminal non-reducing N-acetyl-D-hexosamine residues in N-acetyl-beta-D-hexosaminides.</text>
        <dbReference type="EC" id="3.2.1.52"/>
    </reaction>
</comment>
<dbReference type="PANTHER" id="PTHR30480:SF13">
    <property type="entry name" value="BETA-HEXOSAMINIDASE"/>
    <property type="match status" value="1"/>
</dbReference>
<dbReference type="PANTHER" id="PTHR30480">
    <property type="entry name" value="BETA-HEXOSAMINIDASE-RELATED"/>
    <property type="match status" value="1"/>
</dbReference>
<evidence type="ECO:0000256" key="2">
    <source>
        <dbReference type="ARBA" id="ARBA00005336"/>
    </source>
</evidence>
<dbReference type="InterPro" id="IPR036962">
    <property type="entry name" value="Glyco_hydro_3_N_sf"/>
</dbReference>
<comment type="similarity">
    <text evidence="2">Belongs to the glycosyl hydrolase 3 family.</text>
</comment>
<gene>
    <name evidence="9" type="ORF">BE221DRAFT_148185</name>
</gene>
<proteinExistence type="inferred from homology"/>
<dbReference type="InterPro" id="IPR050226">
    <property type="entry name" value="NagZ_Beta-hexosaminidase"/>
</dbReference>
<dbReference type="Pfam" id="PF00933">
    <property type="entry name" value="Glyco_hydro_3"/>
    <property type="match status" value="1"/>
</dbReference>
<dbReference type="InterPro" id="IPR001764">
    <property type="entry name" value="Glyco_hydro_3_N"/>
</dbReference>
<evidence type="ECO:0000256" key="6">
    <source>
        <dbReference type="SAM" id="MobiDB-lite"/>
    </source>
</evidence>
<dbReference type="InterPro" id="IPR019800">
    <property type="entry name" value="Glyco_hydro_3_AS"/>
</dbReference>
<keyword evidence="4 9" id="KW-0378">Hydrolase</keyword>
<keyword evidence="7" id="KW-0812">Transmembrane</keyword>
<dbReference type="Gene3D" id="3.20.20.300">
    <property type="entry name" value="Glycoside hydrolase, family 3, N-terminal domain"/>
    <property type="match status" value="1"/>
</dbReference>
<dbReference type="EMBL" id="KZ155809">
    <property type="protein sequence ID" value="OUS44634.1"/>
    <property type="molecule type" value="Genomic_DNA"/>
</dbReference>
<organism evidence="9">
    <name type="scientific">Ostreococcus tauri</name>
    <name type="common">Marine green alga</name>
    <dbReference type="NCBI Taxonomy" id="70448"/>
    <lineage>
        <taxon>Eukaryota</taxon>
        <taxon>Viridiplantae</taxon>
        <taxon>Chlorophyta</taxon>
        <taxon>Mamiellophyceae</taxon>
        <taxon>Mamiellales</taxon>
        <taxon>Bathycoccaceae</taxon>
        <taxon>Ostreococcus</taxon>
    </lineage>
</organism>
<dbReference type="EC" id="3.2.1.52" evidence="3"/>
<dbReference type="AlphaFoldDB" id="A0A1Y5I8T6"/>
<dbReference type="NCBIfam" id="NF003740">
    <property type="entry name" value="PRK05337.1"/>
    <property type="match status" value="1"/>
</dbReference>
<feature type="domain" description="Glycoside hydrolase family 3 N-terminal" evidence="8">
    <location>
        <begin position="290"/>
        <end position="542"/>
    </location>
</feature>
<evidence type="ECO:0000256" key="7">
    <source>
        <dbReference type="SAM" id="Phobius"/>
    </source>
</evidence>
<evidence type="ECO:0000256" key="1">
    <source>
        <dbReference type="ARBA" id="ARBA00001231"/>
    </source>
</evidence>
<sequence length="564" mass="60616">MGRYRDDERDYSPFEDDYRGFDVREDDSTRGPLILALAVGVLLVFGAVVWNTYRQGVRDNGAGIPSVIADKEPYKRAPEDREGVAVPDTDKRFYDQMDDSERIVEPGTDFAANDTEGGDALQGGPPIELRPGREGIEPDDAQVRALADLEAMPEDEEETLRVVPTNPVVQAPAPAPRKAPVASEASSQFAFTDDGIYLVQLAAFRSQDAAETAWAKMNSTKPGLYRSAQKRIQRADLGAKVSSIGCASAALQNGLKHRNSDSDQGLHPQRFGACAHEGGSGTVRRRAALGVILMGRSCVSRTQVRSLVDDIWNAMNRPCLIFIDQEGGRVARLKAPEWPLFPRGQDYADIFANDRERGLSAAWLGHRLIAAELAALSIHADCAPVVDLPVPGAHDVIGDRAFGTDPETVASLAGAALKGLASGGVAGVIKHIPGHGRSMCDSHLELPRVAASEAELAKDFDAFARLADAPMAMTAHISYDAFDANVPATLSKIMIQDVIRARIGFDGLLMTDDLGMQALGGSLGERSEAAIAAGCDVLLHCSGFLSDPLAIHQKWLKSQLFRQS</sequence>
<dbReference type="PROSITE" id="PS00775">
    <property type="entry name" value="GLYCOSYL_HYDROL_F3"/>
    <property type="match status" value="1"/>
</dbReference>
<accession>A0A1Y5I8T6</accession>
<dbReference type="GO" id="GO:0005975">
    <property type="term" value="P:carbohydrate metabolic process"/>
    <property type="evidence" value="ECO:0007669"/>
    <property type="project" value="InterPro"/>
</dbReference>
<protein>
    <recommendedName>
        <fullName evidence="3">beta-N-acetylhexosaminidase</fullName>
        <ecNumber evidence="3">3.2.1.52</ecNumber>
    </recommendedName>
</protein>
<evidence type="ECO:0000256" key="3">
    <source>
        <dbReference type="ARBA" id="ARBA00012663"/>
    </source>
</evidence>
<keyword evidence="7" id="KW-0472">Membrane</keyword>
<name>A0A1Y5I8T6_OSTTA</name>
<dbReference type="GO" id="GO:0009254">
    <property type="term" value="P:peptidoglycan turnover"/>
    <property type="evidence" value="ECO:0007669"/>
    <property type="project" value="TreeGrafter"/>
</dbReference>
<feature type="region of interest" description="Disordered" evidence="6">
    <location>
        <begin position="108"/>
        <end position="135"/>
    </location>
</feature>
<evidence type="ECO:0000259" key="8">
    <source>
        <dbReference type="Pfam" id="PF00933"/>
    </source>
</evidence>
<evidence type="ECO:0000313" key="9">
    <source>
        <dbReference type="EMBL" id="OUS44634.1"/>
    </source>
</evidence>
<dbReference type="InterPro" id="IPR017853">
    <property type="entry name" value="GH"/>
</dbReference>
<dbReference type="SUPFAM" id="SSF51445">
    <property type="entry name" value="(Trans)glycosidases"/>
    <property type="match status" value="1"/>
</dbReference>
<dbReference type="Proteomes" id="UP000195557">
    <property type="component" value="Unassembled WGS sequence"/>
</dbReference>
<dbReference type="GO" id="GO:0004563">
    <property type="term" value="F:beta-N-acetylhexosaminidase activity"/>
    <property type="evidence" value="ECO:0007669"/>
    <property type="project" value="UniProtKB-EC"/>
</dbReference>
<keyword evidence="7" id="KW-1133">Transmembrane helix</keyword>
<evidence type="ECO:0000256" key="4">
    <source>
        <dbReference type="ARBA" id="ARBA00022801"/>
    </source>
</evidence>
<feature type="transmembrane region" description="Helical" evidence="7">
    <location>
        <begin position="33"/>
        <end position="53"/>
    </location>
</feature>
<evidence type="ECO:0000256" key="5">
    <source>
        <dbReference type="ARBA" id="ARBA00023295"/>
    </source>
</evidence>
<keyword evidence="5" id="KW-0326">Glycosidase</keyword>
<reference evidence="9" key="1">
    <citation type="submission" date="2017-04" db="EMBL/GenBank/DDBJ databases">
        <title>Population genomics of picophytoplankton unveils novel chromosome hypervariability.</title>
        <authorList>
            <consortium name="DOE Joint Genome Institute"/>
            <person name="Blanc-Mathieu R."/>
            <person name="Krasovec M."/>
            <person name="Hebrard M."/>
            <person name="Yau S."/>
            <person name="Desgranges E."/>
            <person name="Martin J."/>
            <person name="Schackwitz W."/>
            <person name="Kuo A."/>
            <person name="Salin G."/>
            <person name="Donnadieu C."/>
            <person name="Desdevises Y."/>
            <person name="Sanchez-Ferandin S."/>
            <person name="Moreau H."/>
            <person name="Rivals E."/>
            <person name="Grigoriev I.V."/>
            <person name="Grimsley N."/>
            <person name="Eyre-Walker A."/>
            <person name="Piganeau G."/>
        </authorList>
    </citation>
    <scope>NUCLEOTIDE SEQUENCE [LARGE SCALE GENOMIC DNA]</scope>
    <source>
        <strain evidence="9">RCC 1115</strain>
    </source>
</reference>